<dbReference type="eggNOG" id="arCOG00002">
    <property type="taxonomic scope" value="Archaea"/>
</dbReference>
<keyword evidence="2" id="KW-1185">Reference proteome</keyword>
<dbReference type="RefSeq" id="WP_012617162.1">
    <property type="nucleotide sequence ID" value="NC_011832.1"/>
</dbReference>
<protein>
    <submittedName>
        <fullName evidence="1">Uncharacterized protein</fullName>
    </submittedName>
</protein>
<evidence type="ECO:0000313" key="2">
    <source>
        <dbReference type="Proteomes" id="UP000002457"/>
    </source>
</evidence>
<dbReference type="InterPro" id="IPR036390">
    <property type="entry name" value="WH_DNA-bd_sf"/>
</dbReference>
<dbReference type="GeneID" id="7272793"/>
<dbReference type="EMBL" id="CP001338">
    <property type="protein sequence ID" value="ACL15843.1"/>
    <property type="molecule type" value="Genomic_DNA"/>
</dbReference>
<dbReference type="Proteomes" id="UP000002457">
    <property type="component" value="Chromosome"/>
</dbReference>
<gene>
    <name evidence="1" type="ordered locus">Mpal_0469</name>
</gene>
<dbReference type="HOGENOM" id="CLU_929422_0_0_2"/>
<name>B8GKG0_METPE</name>
<dbReference type="Gene3D" id="1.10.10.10">
    <property type="entry name" value="Winged helix-like DNA-binding domain superfamily/Winged helix DNA-binding domain"/>
    <property type="match status" value="1"/>
</dbReference>
<proteinExistence type="predicted"/>
<sequence>MDMVDGGTLGLWVLQILDRRSCTQNELNKRRPDLGGALTLFQVLCHLQRQGLISREADLPRYRAHYHLTVAGRKHLHNLEEDHIAHHHALHLDRVYTDLFSLATRECSGMTLEAGAVLISSKRPDLLLTERACDLLTTLVVDEKQRFLITPAVIPVPCSGTPLVSSFPSIALPSVSLDLVLIPIPKPAIPTALVLEINRLLSIRGVLLITLPFSLEAGTVLPAENQIQEMVFEVPWFTLEEEMALIRTLDLYFDVYCLRHNGSALLICRRWGTGPDNNQKEVDEYDEQIYPCRVVEISD</sequence>
<organism evidence="1 2">
    <name type="scientific">Methanosphaerula palustris (strain ATCC BAA-1556 / DSM 19958 / E1-9c)</name>
    <dbReference type="NCBI Taxonomy" id="521011"/>
    <lineage>
        <taxon>Archaea</taxon>
        <taxon>Methanobacteriati</taxon>
        <taxon>Methanobacteriota</taxon>
        <taxon>Stenosarchaea group</taxon>
        <taxon>Methanomicrobia</taxon>
        <taxon>Methanomicrobiales</taxon>
        <taxon>Methanoregulaceae</taxon>
        <taxon>Methanosphaerula</taxon>
    </lineage>
</organism>
<accession>B8GKG0</accession>
<dbReference type="AlphaFoldDB" id="B8GKG0"/>
<dbReference type="STRING" id="521011.Mpal_0469"/>
<dbReference type="SUPFAM" id="SSF46785">
    <property type="entry name" value="Winged helix' DNA-binding domain"/>
    <property type="match status" value="1"/>
</dbReference>
<reference evidence="1 2" key="1">
    <citation type="journal article" date="2015" name="Genome Announc.">
        <title>Complete Genome Sequence of Methanosphaerula palustris E1-9CT, a Hydrogenotrophic Methanogen Isolated from a Minerotrophic Fen Peatland.</title>
        <authorList>
            <person name="Cadillo-Quiroz H."/>
            <person name="Browne P."/>
            <person name="Kyrpides N."/>
            <person name="Woyke T."/>
            <person name="Goodwin L."/>
            <person name="Detter C."/>
            <person name="Yavitt J.B."/>
            <person name="Zinder S.H."/>
        </authorList>
    </citation>
    <scope>NUCLEOTIDE SEQUENCE [LARGE SCALE GENOMIC DNA]</scope>
    <source>
        <strain evidence="2">ATCC BAA-1556 / DSM 19958 / E1-9c</strain>
    </source>
</reference>
<dbReference type="KEGG" id="mpl:Mpal_0469"/>
<dbReference type="InterPro" id="IPR036388">
    <property type="entry name" value="WH-like_DNA-bd_sf"/>
</dbReference>
<evidence type="ECO:0000313" key="1">
    <source>
        <dbReference type="EMBL" id="ACL15843.1"/>
    </source>
</evidence>